<feature type="signal peptide" evidence="1">
    <location>
        <begin position="1"/>
        <end position="20"/>
    </location>
</feature>
<dbReference type="InterPro" id="IPR025345">
    <property type="entry name" value="DUF4249"/>
</dbReference>
<evidence type="ECO:0000313" key="2">
    <source>
        <dbReference type="EMBL" id="MCJ2382440.1"/>
    </source>
</evidence>
<gene>
    <name evidence="2" type="ORF">MUN53_17835</name>
</gene>
<protein>
    <submittedName>
        <fullName evidence="2">DUF4249 domain-containing protein</fullName>
    </submittedName>
</protein>
<keyword evidence="1" id="KW-0732">Signal</keyword>
<evidence type="ECO:0000313" key="3">
    <source>
        <dbReference type="Proteomes" id="UP001165444"/>
    </source>
</evidence>
<dbReference type="EMBL" id="JAKZMM010000086">
    <property type="protein sequence ID" value="MCJ2382440.1"/>
    <property type="molecule type" value="Genomic_DNA"/>
</dbReference>
<evidence type="ECO:0000256" key="1">
    <source>
        <dbReference type="SAM" id="SignalP"/>
    </source>
</evidence>
<reference evidence="2 3" key="1">
    <citation type="submission" date="2022-03" db="EMBL/GenBank/DDBJ databases">
        <title>Parabacteroides sp. nov. isolated from swine feces.</title>
        <authorList>
            <person name="Bak J.E."/>
        </authorList>
    </citation>
    <scope>NUCLEOTIDE SEQUENCE [LARGE SCALE GENOMIC DNA]</scope>
    <source>
        <strain evidence="2 3">AGMB00274</strain>
    </source>
</reference>
<dbReference type="PROSITE" id="PS51257">
    <property type="entry name" value="PROKAR_LIPOPROTEIN"/>
    <property type="match status" value="1"/>
</dbReference>
<dbReference type="Proteomes" id="UP001165444">
    <property type="component" value="Unassembled WGS sequence"/>
</dbReference>
<sequence>MKSRLYLVCLVCVLAFSACWKDVWVNIDIENPVLEINTMLVPDSVIKLRLDATSYLNGMSFRELNQQSDVRLWVNDEFKESLRLEHDAEWEYFYFISDYRLRETDRVRLEARCKGYPDAWVETEVPSLVPIDTFITVLHNDTVSGRIWASCEFRFTDVPAEKNYYAFTVYPEFVYPDSLTDENTPIYNFYPYHLYLVSDPVFKYIPTTIEYLLGEEEEKGTALFFDDSYIDGRTYSIRFSLDFTNPYWGGGYYGLENLDSLKLLLNFSSESLSGYYSNVSHWASKGMLEGNLSEVGLADPVSAYSNVHQGTGFVWGLAVAVWENTLPFPKDSISE</sequence>
<dbReference type="RefSeq" id="WP_243326748.1">
    <property type="nucleotide sequence ID" value="NZ_JAKZMM010000086.1"/>
</dbReference>
<proteinExistence type="predicted"/>
<feature type="chain" id="PRO_5046860304" evidence="1">
    <location>
        <begin position="21"/>
        <end position="335"/>
    </location>
</feature>
<accession>A0ABT0C5Z3</accession>
<comment type="caution">
    <text evidence="2">The sequence shown here is derived from an EMBL/GenBank/DDBJ whole genome shotgun (WGS) entry which is preliminary data.</text>
</comment>
<dbReference type="Pfam" id="PF14054">
    <property type="entry name" value="DUF4249"/>
    <property type="match status" value="1"/>
</dbReference>
<keyword evidence="3" id="KW-1185">Reference proteome</keyword>
<name>A0ABT0C5Z3_9BACT</name>
<organism evidence="2 3">
    <name type="scientific">Parabacteroides faecalis</name>
    <dbReference type="NCBI Taxonomy" id="2924040"/>
    <lineage>
        <taxon>Bacteria</taxon>
        <taxon>Pseudomonadati</taxon>
        <taxon>Bacteroidota</taxon>
        <taxon>Bacteroidia</taxon>
        <taxon>Bacteroidales</taxon>
        <taxon>Tannerellaceae</taxon>
        <taxon>Parabacteroides</taxon>
    </lineage>
</organism>